<evidence type="ECO:0000313" key="1">
    <source>
        <dbReference type="EMBL" id="KAJ7695919.1"/>
    </source>
</evidence>
<name>A0AAD7DQ85_MYCRO</name>
<protein>
    <submittedName>
        <fullName evidence="1">Uncharacterized protein</fullName>
    </submittedName>
</protein>
<organism evidence="1 2">
    <name type="scientific">Mycena rosella</name>
    <name type="common">Pink bonnet</name>
    <name type="synonym">Agaricus rosellus</name>
    <dbReference type="NCBI Taxonomy" id="1033263"/>
    <lineage>
        <taxon>Eukaryota</taxon>
        <taxon>Fungi</taxon>
        <taxon>Dikarya</taxon>
        <taxon>Basidiomycota</taxon>
        <taxon>Agaricomycotina</taxon>
        <taxon>Agaricomycetes</taxon>
        <taxon>Agaricomycetidae</taxon>
        <taxon>Agaricales</taxon>
        <taxon>Marasmiineae</taxon>
        <taxon>Mycenaceae</taxon>
        <taxon>Mycena</taxon>
    </lineage>
</organism>
<dbReference type="EMBL" id="JARKIE010000036">
    <property type="protein sequence ID" value="KAJ7695919.1"/>
    <property type="molecule type" value="Genomic_DNA"/>
</dbReference>
<proteinExistence type="predicted"/>
<keyword evidence="2" id="KW-1185">Reference proteome</keyword>
<comment type="caution">
    <text evidence="1">The sequence shown here is derived from an EMBL/GenBank/DDBJ whole genome shotgun (WGS) entry which is preliminary data.</text>
</comment>
<reference evidence="1" key="1">
    <citation type="submission" date="2023-03" db="EMBL/GenBank/DDBJ databases">
        <title>Massive genome expansion in bonnet fungi (Mycena s.s.) driven by repeated elements and novel gene families across ecological guilds.</title>
        <authorList>
            <consortium name="Lawrence Berkeley National Laboratory"/>
            <person name="Harder C.B."/>
            <person name="Miyauchi S."/>
            <person name="Viragh M."/>
            <person name="Kuo A."/>
            <person name="Thoen E."/>
            <person name="Andreopoulos B."/>
            <person name="Lu D."/>
            <person name="Skrede I."/>
            <person name="Drula E."/>
            <person name="Henrissat B."/>
            <person name="Morin E."/>
            <person name="Kohler A."/>
            <person name="Barry K."/>
            <person name="LaButti K."/>
            <person name="Morin E."/>
            <person name="Salamov A."/>
            <person name="Lipzen A."/>
            <person name="Mereny Z."/>
            <person name="Hegedus B."/>
            <person name="Baldrian P."/>
            <person name="Stursova M."/>
            <person name="Weitz H."/>
            <person name="Taylor A."/>
            <person name="Grigoriev I.V."/>
            <person name="Nagy L.G."/>
            <person name="Martin F."/>
            <person name="Kauserud H."/>
        </authorList>
    </citation>
    <scope>NUCLEOTIDE SEQUENCE</scope>
    <source>
        <strain evidence="1">CBHHK067</strain>
    </source>
</reference>
<accession>A0AAD7DQ85</accession>
<dbReference type="AlphaFoldDB" id="A0AAD7DQ85"/>
<dbReference type="Proteomes" id="UP001221757">
    <property type="component" value="Unassembled WGS sequence"/>
</dbReference>
<evidence type="ECO:0000313" key="2">
    <source>
        <dbReference type="Proteomes" id="UP001221757"/>
    </source>
</evidence>
<sequence length="207" mass="23189">MDITIIPTIRNGMSKRINVDKTKVAICVSPGMCIQSRITSPVETNGPIVKLHKFISVMLHDQDWERWESFMCLVFSQPFMYCNITNLAVQFGSRFANRDDETKVKEPSYEKSDVDATMRSPVRVANCGTTAAAPQAAVRQEHSVKYALAVEDIVPVFDARSRDFDFNTQLPDIAKVLPCWKGEVPVGSFVVEHVGCNLMWVIVCGTK</sequence>
<gene>
    <name evidence="1" type="ORF">B0H17DRAFT_1198251</name>
</gene>